<dbReference type="InterPro" id="IPR006260">
    <property type="entry name" value="TonB/TolA_C"/>
</dbReference>
<dbReference type="Pfam" id="PF13103">
    <property type="entry name" value="TonB_2"/>
    <property type="match status" value="1"/>
</dbReference>
<feature type="transmembrane region" description="Helical" evidence="6">
    <location>
        <begin position="12"/>
        <end position="29"/>
    </location>
</feature>
<keyword evidence="3 6" id="KW-1133">Transmembrane helix</keyword>
<dbReference type="AlphaFoldDB" id="A0A6C2UP20"/>
<accession>A0A6C2UP20</accession>
<feature type="compositionally biased region" description="Basic and acidic residues" evidence="5">
    <location>
        <begin position="98"/>
        <end position="113"/>
    </location>
</feature>
<evidence type="ECO:0000256" key="1">
    <source>
        <dbReference type="ARBA" id="ARBA00004167"/>
    </source>
</evidence>
<feature type="region of interest" description="Disordered" evidence="5">
    <location>
        <begin position="57"/>
        <end position="137"/>
    </location>
</feature>
<comment type="subcellular location">
    <subcellularLocation>
        <location evidence="1">Membrane</location>
        <topology evidence="1">Single-pass membrane protein</topology>
    </subcellularLocation>
</comment>
<dbReference type="GO" id="GO:0016020">
    <property type="term" value="C:membrane"/>
    <property type="evidence" value="ECO:0007669"/>
    <property type="project" value="UniProtKB-SubCell"/>
</dbReference>
<dbReference type="PRINTS" id="PR01217">
    <property type="entry name" value="PRICHEXTENSN"/>
</dbReference>
<name>A0A6C2UP20_9BACT</name>
<protein>
    <submittedName>
        <fullName evidence="7">Uncharacterized protein</fullName>
    </submittedName>
</protein>
<dbReference type="EMBL" id="CAAHFH010000002">
    <property type="protein sequence ID" value="VGO21819.1"/>
    <property type="molecule type" value="Genomic_DNA"/>
</dbReference>
<feature type="compositionally biased region" description="Pro residues" evidence="5">
    <location>
        <begin position="65"/>
        <end position="82"/>
    </location>
</feature>
<keyword evidence="8" id="KW-1185">Reference proteome</keyword>
<feature type="compositionally biased region" description="Basic and acidic residues" evidence="5">
    <location>
        <begin position="120"/>
        <end position="132"/>
    </location>
</feature>
<evidence type="ECO:0000313" key="8">
    <source>
        <dbReference type="Proteomes" id="UP000346198"/>
    </source>
</evidence>
<evidence type="ECO:0000313" key="7">
    <source>
        <dbReference type="EMBL" id="VGO21819.1"/>
    </source>
</evidence>
<organism evidence="7 8">
    <name type="scientific">Pontiella sulfatireligans</name>
    <dbReference type="NCBI Taxonomy" id="2750658"/>
    <lineage>
        <taxon>Bacteria</taxon>
        <taxon>Pseudomonadati</taxon>
        <taxon>Kiritimatiellota</taxon>
        <taxon>Kiritimatiellia</taxon>
        <taxon>Kiritimatiellales</taxon>
        <taxon>Pontiellaceae</taxon>
        <taxon>Pontiella</taxon>
    </lineage>
</organism>
<evidence type="ECO:0000256" key="4">
    <source>
        <dbReference type="ARBA" id="ARBA00023136"/>
    </source>
</evidence>
<dbReference type="NCBIfam" id="TIGR01352">
    <property type="entry name" value="tonB_Cterm"/>
    <property type="match status" value="1"/>
</dbReference>
<dbReference type="SUPFAM" id="SSF74653">
    <property type="entry name" value="TolA/TonB C-terminal domain"/>
    <property type="match status" value="1"/>
</dbReference>
<dbReference type="RefSeq" id="WP_136063253.1">
    <property type="nucleotide sequence ID" value="NZ_CAAHFH010000002.1"/>
</dbReference>
<dbReference type="Gene3D" id="3.30.1150.10">
    <property type="match status" value="1"/>
</dbReference>
<evidence type="ECO:0000256" key="6">
    <source>
        <dbReference type="SAM" id="Phobius"/>
    </source>
</evidence>
<proteinExistence type="predicted"/>
<feature type="compositionally biased region" description="Basic residues" evidence="5">
    <location>
        <begin position="85"/>
        <end position="97"/>
    </location>
</feature>
<evidence type="ECO:0000256" key="3">
    <source>
        <dbReference type="ARBA" id="ARBA00022989"/>
    </source>
</evidence>
<reference evidence="7 8" key="1">
    <citation type="submission" date="2019-04" db="EMBL/GenBank/DDBJ databases">
        <authorList>
            <person name="Van Vliet M D."/>
        </authorList>
    </citation>
    <scope>NUCLEOTIDE SEQUENCE [LARGE SCALE GENOMIC DNA]</scope>
    <source>
        <strain evidence="7 8">F21</strain>
    </source>
</reference>
<keyword evidence="4 6" id="KW-0472">Membrane</keyword>
<keyword evidence="2 6" id="KW-0812">Transmembrane</keyword>
<dbReference type="Proteomes" id="UP000346198">
    <property type="component" value="Unassembled WGS sequence"/>
</dbReference>
<evidence type="ECO:0000256" key="2">
    <source>
        <dbReference type="ARBA" id="ARBA00022692"/>
    </source>
</evidence>
<gene>
    <name evidence="7" type="ORF">SCARR_03896</name>
</gene>
<evidence type="ECO:0000256" key="5">
    <source>
        <dbReference type="SAM" id="MobiDB-lite"/>
    </source>
</evidence>
<sequence length="247" mass="26721">MNPFERKITLRVVGIHAGIILLLLLQSWIPSCFKPKPKPEIVTFIEFGSPAPQVAVEQVAEMSEPEPPAPAPEPEPAPVPEPPKPKPKPKPVPKPKPKPVETPKPKPKPEPKWKPTPVDQIKKGKKIEEKPVKPTISSSDIKKALSGIASPSAASGNSSEFSSYDSQIYSIFYSAWIQPAAPGSRPASVTMSIVSNGRITRRALTQSSGDAAFDQTVMAAVNSVSMLPRPPAGYPLDNFVVQFRIID</sequence>